<proteinExistence type="predicted"/>
<sequence>MIGYRSWGRFKPDRKSDFVTELAQESGRLRELSRLGIVAAPSQAGSPGSGLQATPFVGTPSGEPIGELPNCLDLASETEESLDCDDERSRLARDRFGIELEFDRMGRAPGLGLGGRLLVAELRRRGLYSDSNGISVPESLIFFIAYHIAASHHAVRGPCDEARACR</sequence>
<organism evidence="1 2">
    <name type="scientific">Ensete ventricosum</name>
    <name type="common">Abyssinian banana</name>
    <name type="synonym">Musa ensete</name>
    <dbReference type="NCBI Taxonomy" id="4639"/>
    <lineage>
        <taxon>Eukaryota</taxon>
        <taxon>Viridiplantae</taxon>
        <taxon>Streptophyta</taxon>
        <taxon>Embryophyta</taxon>
        <taxon>Tracheophyta</taxon>
        <taxon>Spermatophyta</taxon>
        <taxon>Magnoliopsida</taxon>
        <taxon>Liliopsida</taxon>
        <taxon>Zingiberales</taxon>
        <taxon>Musaceae</taxon>
        <taxon>Ensete</taxon>
    </lineage>
</organism>
<dbReference type="AlphaFoldDB" id="A0A427B200"/>
<reference evidence="1 2" key="1">
    <citation type="journal article" date="2014" name="Agronomy (Basel)">
        <title>A Draft Genome Sequence for Ensete ventricosum, the Drought-Tolerant Tree Against Hunger.</title>
        <authorList>
            <person name="Harrison J."/>
            <person name="Moore K.A."/>
            <person name="Paszkiewicz K."/>
            <person name="Jones T."/>
            <person name="Grant M."/>
            <person name="Ambacheew D."/>
            <person name="Muzemil S."/>
            <person name="Studholme D.J."/>
        </authorList>
    </citation>
    <scope>NUCLEOTIDE SEQUENCE [LARGE SCALE GENOMIC DNA]</scope>
</reference>
<name>A0A427B200_ENSVE</name>
<accession>A0A427B200</accession>
<dbReference type="Proteomes" id="UP000287651">
    <property type="component" value="Unassembled WGS sequence"/>
</dbReference>
<dbReference type="EMBL" id="AMZH03000683">
    <property type="protein sequence ID" value="RRT82485.1"/>
    <property type="molecule type" value="Genomic_DNA"/>
</dbReference>
<protein>
    <submittedName>
        <fullName evidence="1">Uncharacterized protein</fullName>
    </submittedName>
</protein>
<comment type="caution">
    <text evidence="1">The sequence shown here is derived from an EMBL/GenBank/DDBJ whole genome shotgun (WGS) entry which is preliminary data.</text>
</comment>
<evidence type="ECO:0000313" key="2">
    <source>
        <dbReference type="Proteomes" id="UP000287651"/>
    </source>
</evidence>
<evidence type="ECO:0000313" key="1">
    <source>
        <dbReference type="EMBL" id="RRT82485.1"/>
    </source>
</evidence>
<gene>
    <name evidence="1" type="ORF">B296_00004816</name>
</gene>